<comment type="caution">
    <text evidence="11">The sequence shown here is derived from an EMBL/GenBank/DDBJ whole genome shotgun (WGS) entry which is preliminary data.</text>
</comment>
<evidence type="ECO:0000313" key="11">
    <source>
        <dbReference type="EMBL" id="RSU16686.1"/>
    </source>
</evidence>
<dbReference type="Proteomes" id="UP000288028">
    <property type="component" value="Unassembled WGS sequence"/>
</dbReference>
<name>A0A430B8L0_9ENTE</name>
<dbReference type="InterPro" id="IPR036890">
    <property type="entry name" value="HATPase_C_sf"/>
</dbReference>
<evidence type="ECO:0000256" key="6">
    <source>
        <dbReference type="ARBA" id="ARBA00022777"/>
    </source>
</evidence>
<feature type="transmembrane region" description="Helical" evidence="9">
    <location>
        <begin position="12"/>
        <end position="32"/>
    </location>
</feature>
<keyword evidence="4" id="KW-0597">Phosphoprotein</keyword>
<reference evidence="11 12" key="1">
    <citation type="submission" date="2017-05" db="EMBL/GenBank/DDBJ databases">
        <title>Vagococcus spp. assemblies.</title>
        <authorList>
            <person name="Gulvik C.A."/>
        </authorList>
    </citation>
    <scope>NUCLEOTIDE SEQUENCE [LARGE SCALE GENOMIC DNA]</scope>
    <source>
        <strain evidence="11 12">SS1714</strain>
    </source>
</reference>
<dbReference type="Pfam" id="PF02518">
    <property type="entry name" value="HATPase_c"/>
    <property type="match status" value="1"/>
</dbReference>
<evidence type="ECO:0000256" key="9">
    <source>
        <dbReference type="SAM" id="Phobius"/>
    </source>
</evidence>
<dbReference type="Gene3D" id="3.30.565.10">
    <property type="entry name" value="Histidine kinase-like ATPase, C-terminal domain"/>
    <property type="match status" value="1"/>
</dbReference>
<dbReference type="InterPro" id="IPR000014">
    <property type="entry name" value="PAS"/>
</dbReference>
<dbReference type="RefSeq" id="WP_126790758.1">
    <property type="nucleotide sequence ID" value="NZ_CP060720.1"/>
</dbReference>
<dbReference type="SUPFAM" id="SSF55874">
    <property type="entry name" value="ATPase domain of HSP90 chaperone/DNA topoisomerase II/histidine kinase"/>
    <property type="match status" value="1"/>
</dbReference>
<dbReference type="PANTHER" id="PTHR45453">
    <property type="entry name" value="PHOSPHATE REGULON SENSOR PROTEIN PHOR"/>
    <property type="match status" value="1"/>
</dbReference>
<dbReference type="AlphaFoldDB" id="A0A430B8L0"/>
<organism evidence="11 12">
    <name type="scientific">Vagococcus carniphilus</name>
    <dbReference type="NCBI Taxonomy" id="218144"/>
    <lineage>
        <taxon>Bacteria</taxon>
        <taxon>Bacillati</taxon>
        <taxon>Bacillota</taxon>
        <taxon>Bacilli</taxon>
        <taxon>Lactobacillales</taxon>
        <taxon>Enterococcaceae</taxon>
        <taxon>Vagococcus</taxon>
    </lineage>
</organism>
<keyword evidence="8 9" id="KW-0472">Membrane</keyword>
<gene>
    <name evidence="11" type="ORF">CBF28_00440</name>
</gene>
<comment type="subcellular location">
    <subcellularLocation>
        <location evidence="2">Membrane</location>
    </subcellularLocation>
</comment>
<evidence type="ECO:0000256" key="8">
    <source>
        <dbReference type="ARBA" id="ARBA00023136"/>
    </source>
</evidence>
<dbReference type="OrthoDB" id="9813151at2"/>
<feature type="domain" description="Histidine kinase" evidence="10">
    <location>
        <begin position="363"/>
        <end position="579"/>
    </location>
</feature>
<dbReference type="CDD" id="cd00082">
    <property type="entry name" value="HisKA"/>
    <property type="match status" value="1"/>
</dbReference>
<evidence type="ECO:0000256" key="3">
    <source>
        <dbReference type="ARBA" id="ARBA00012438"/>
    </source>
</evidence>
<proteinExistence type="predicted"/>
<dbReference type="InterPro" id="IPR035965">
    <property type="entry name" value="PAS-like_dom_sf"/>
</dbReference>
<dbReference type="InterPro" id="IPR005467">
    <property type="entry name" value="His_kinase_dom"/>
</dbReference>
<dbReference type="PANTHER" id="PTHR45453:SF1">
    <property type="entry name" value="PHOSPHATE REGULON SENSOR PROTEIN PHOR"/>
    <property type="match status" value="1"/>
</dbReference>
<dbReference type="PROSITE" id="PS50109">
    <property type="entry name" value="HIS_KIN"/>
    <property type="match status" value="1"/>
</dbReference>
<dbReference type="SMART" id="SM00387">
    <property type="entry name" value="HATPase_c"/>
    <property type="match status" value="1"/>
</dbReference>
<dbReference type="InterPro" id="IPR004358">
    <property type="entry name" value="Sig_transdc_His_kin-like_C"/>
</dbReference>
<keyword evidence="6" id="KW-0418">Kinase</keyword>
<dbReference type="Gene3D" id="3.30.450.20">
    <property type="entry name" value="PAS domain"/>
    <property type="match status" value="1"/>
</dbReference>
<keyword evidence="5" id="KW-0808">Transferase</keyword>
<evidence type="ECO:0000259" key="10">
    <source>
        <dbReference type="PROSITE" id="PS50109"/>
    </source>
</evidence>
<evidence type="ECO:0000256" key="1">
    <source>
        <dbReference type="ARBA" id="ARBA00000085"/>
    </source>
</evidence>
<keyword evidence="7" id="KW-0902">Two-component regulatory system</keyword>
<dbReference type="EMBL" id="NGKB01000001">
    <property type="protein sequence ID" value="RSU16686.1"/>
    <property type="molecule type" value="Genomic_DNA"/>
</dbReference>
<dbReference type="FunFam" id="3.30.565.10:FF:000006">
    <property type="entry name" value="Sensor histidine kinase WalK"/>
    <property type="match status" value="1"/>
</dbReference>
<dbReference type="GO" id="GO:0004721">
    <property type="term" value="F:phosphoprotein phosphatase activity"/>
    <property type="evidence" value="ECO:0007669"/>
    <property type="project" value="TreeGrafter"/>
</dbReference>
<keyword evidence="9" id="KW-1133">Transmembrane helix</keyword>
<dbReference type="InterPro" id="IPR003594">
    <property type="entry name" value="HATPase_dom"/>
</dbReference>
<dbReference type="PRINTS" id="PR00344">
    <property type="entry name" value="BCTRLSENSOR"/>
</dbReference>
<dbReference type="SUPFAM" id="SSF47384">
    <property type="entry name" value="Homodimeric domain of signal transducing histidine kinase"/>
    <property type="match status" value="1"/>
</dbReference>
<evidence type="ECO:0000313" key="12">
    <source>
        <dbReference type="Proteomes" id="UP000288028"/>
    </source>
</evidence>
<evidence type="ECO:0000256" key="7">
    <source>
        <dbReference type="ARBA" id="ARBA00023012"/>
    </source>
</evidence>
<dbReference type="GO" id="GO:0005886">
    <property type="term" value="C:plasma membrane"/>
    <property type="evidence" value="ECO:0007669"/>
    <property type="project" value="TreeGrafter"/>
</dbReference>
<accession>A0A430B8L0</accession>
<evidence type="ECO:0000256" key="5">
    <source>
        <dbReference type="ARBA" id="ARBA00022679"/>
    </source>
</evidence>
<dbReference type="InterPro" id="IPR036097">
    <property type="entry name" value="HisK_dim/P_sf"/>
</dbReference>
<dbReference type="InterPro" id="IPR003661">
    <property type="entry name" value="HisK_dim/P_dom"/>
</dbReference>
<dbReference type="Gene3D" id="1.10.287.130">
    <property type="match status" value="1"/>
</dbReference>
<dbReference type="GO" id="GO:0000155">
    <property type="term" value="F:phosphorelay sensor kinase activity"/>
    <property type="evidence" value="ECO:0007669"/>
    <property type="project" value="InterPro"/>
</dbReference>
<dbReference type="SUPFAM" id="SSF55785">
    <property type="entry name" value="PYP-like sensor domain (PAS domain)"/>
    <property type="match status" value="1"/>
</dbReference>
<dbReference type="SMART" id="SM00388">
    <property type="entry name" value="HisKA"/>
    <property type="match status" value="1"/>
</dbReference>
<dbReference type="FunFam" id="1.10.287.130:FF:000001">
    <property type="entry name" value="Two-component sensor histidine kinase"/>
    <property type="match status" value="1"/>
</dbReference>
<dbReference type="NCBIfam" id="TIGR00229">
    <property type="entry name" value="sensory_box"/>
    <property type="match status" value="1"/>
</dbReference>
<dbReference type="InterPro" id="IPR050351">
    <property type="entry name" value="BphY/WalK/GraS-like"/>
</dbReference>
<feature type="transmembrane region" description="Helical" evidence="9">
    <location>
        <begin position="168"/>
        <end position="187"/>
    </location>
</feature>
<evidence type="ECO:0000256" key="4">
    <source>
        <dbReference type="ARBA" id="ARBA00022553"/>
    </source>
</evidence>
<dbReference type="GeneID" id="95579961"/>
<keyword evidence="9" id="KW-0812">Transmembrane</keyword>
<dbReference type="EC" id="2.7.13.3" evidence="3"/>
<evidence type="ECO:0000256" key="2">
    <source>
        <dbReference type="ARBA" id="ARBA00004370"/>
    </source>
</evidence>
<dbReference type="GO" id="GO:0016036">
    <property type="term" value="P:cellular response to phosphate starvation"/>
    <property type="evidence" value="ECO:0007669"/>
    <property type="project" value="TreeGrafter"/>
</dbReference>
<sequence length="579" mass="66758">MRRHKKELTPQLVLILIVFLFIGGGFYTTSFFKEEVLSQQKEKLTTEIDMLTPYLFEGNKLSIDEKKLDDSITKTERLTILDENGDIQYDSTHGSLAKGTREKRPEIRKILEEGQQEGYAIRESQTVDEKMIYVAKGIYHDGELIGVLRLSEEYTEITSSLKNFQRNIFSILLIMALIIVGMYVYIWRQSQKPIQFILPILRQAIRNPEKKQIVVDAPSEWQELYQTVYELMDEASLLYYKQLQNEEKLSFLFENLDIGIFILDENLDLVLANQVTEHLFSKKKEKKNYKEWFNHQKMNQLIKTAISQKEQVQGEIRITNPKNHDLNVVIRLLEGDITEYVGIIYDVTEMKQIEQVHEDFISNISHELKTPTTSIIGFAETLLAGAKDDPEISEQFLQIIETEGKRLLVLIQNIMTLLKTEKDIYLLDTVVSDPVTVISEELERYQFKINEKSLNVTFDSATHTSINLPGNAFQLIVKNLIENAVEYTREKDSIFIYLKEQDGEIILTVEDTGIGISEIDQKRIFERFYRVSESRQRNTGGSGLGLSIVQHYTEILGGTVTLTSDVNEGTTVIVRLPLA</sequence>
<protein>
    <recommendedName>
        <fullName evidence="3">histidine kinase</fullName>
        <ecNumber evidence="3">2.7.13.3</ecNumber>
    </recommendedName>
</protein>
<dbReference type="CDD" id="cd00075">
    <property type="entry name" value="HATPase"/>
    <property type="match status" value="1"/>
</dbReference>
<keyword evidence="12" id="KW-1185">Reference proteome</keyword>
<comment type="catalytic activity">
    <reaction evidence="1">
        <text>ATP + protein L-histidine = ADP + protein N-phospho-L-histidine.</text>
        <dbReference type="EC" id="2.7.13.3"/>
    </reaction>
</comment>
<dbReference type="Pfam" id="PF00512">
    <property type="entry name" value="HisKA"/>
    <property type="match status" value="1"/>
</dbReference>